<gene>
    <name evidence="2" type="ORF">H4075_02920</name>
</gene>
<evidence type="ECO:0000256" key="1">
    <source>
        <dbReference type="SAM" id="Phobius"/>
    </source>
</evidence>
<dbReference type="KEGG" id="lacs:H4075_02920"/>
<dbReference type="Proteomes" id="UP000515344">
    <property type="component" value="Chromosome"/>
</dbReference>
<feature type="transmembrane region" description="Helical" evidence="1">
    <location>
        <begin position="41"/>
        <end position="61"/>
    </location>
</feature>
<dbReference type="AlphaFoldDB" id="A0A7G5XI65"/>
<evidence type="ECO:0000313" key="3">
    <source>
        <dbReference type="Proteomes" id="UP000515344"/>
    </source>
</evidence>
<feature type="transmembrane region" description="Helical" evidence="1">
    <location>
        <begin position="73"/>
        <end position="90"/>
    </location>
</feature>
<protein>
    <submittedName>
        <fullName evidence="2">Uncharacterized protein</fullName>
    </submittedName>
</protein>
<proteinExistence type="predicted"/>
<sequence>MNLSSTKSQRIVFILCLINAIFWLIAQWVDVYQWKIAGAVYELLALFMLFLFVGTFAVTVIQWVKQKASFQSLSFLSLLVLFITFIILWMRE</sequence>
<keyword evidence="1" id="KW-0812">Transmembrane</keyword>
<feature type="transmembrane region" description="Helical" evidence="1">
    <location>
        <begin position="12"/>
        <end position="29"/>
    </location>
</feature>
<evidence type="ECO:0000313" key="2">
    <source>
        <dbReference type="EMBL" id="QNA45168.1"/>
    </source>
</evidence>
<organism evidence="2 3">
    <name type="scientific">Lacibacter sediminis</name>
    <dbReference type="NCBI Taxonomy" id="2760713"/>
    <lineage>
        <taxon>Bacteria</taxon>
        <taxon>Pseudomonadati</taxon>
        <taxon>Bacteroidota</taxon>
        <taxon>Chitinophagia</taxon>
        <taxon>Chitinophagales</taxon>
        <taxon>Chitinophagaceae</taxon>
        <taxon>Lacibacter</taxon>
    </lineage>
</organism>
<reference evidence="3" key="1">
    <citation type="submission" date="2020-08" db="EMBL/GenBank/DDBJ databases">
        <title>Lacibacter sp. S13-6-6 genome sequencing.</title>
        <authorList>
            <person name="Jin L."/>
        </authorList>
    </citation>
    <scope>NUCLEOTIDE SEQUENCE [LARGE SCALE GENOMIC DNA]</scope>
    <source>
        <strain evidence="3">S13-6-6</strain>
    </source>
</reference>
<keyword evidence="1" id="KW-1133">Transmembrane helix</keyword>
<keyword evidence="3" id="KW-1185">Reference proteome</keyword>
<name>A0A7G5XI65_9BACT</name>
<keyword evidence="1" id="KW-0472">Membrane</keyword>
<accession>A0A7G5XI65</accession>
<dbReference type="RefSeq" id="WP_182803989.1">
    <property type="nucleotide sequence ID" value="NZ_CP060007.1"/>
</dbReference>
<dbReference type="EMBL" id="CP060007">
    <property type="protein sequence ID" value="QNA45168.1"/>
    <property type="molecule type" value="Genomic_DNA"/>
</dbReference>